<gene>
    <name evidence="1" type="ORF">ACFWR3_37280</name>
</gene>
<dbReference type="Pfam" id="PF14072">
    <property type="entry name" value="DndB"/>
    <property type="match status" value="1"/>
</dbReference>
<dbReference type="EMBL" id="JBHXPM010000066">
    <property type="protein sequence ID" value="MFD3961724.1"/>
    <property type="molecule type" value="Genomic_DNA"/>
</dbReference>
<evidence type="ECO:0000313" key="1">
    <source>
        <dbReference type="EMBL" id="MFD3961724.1"/>
    </source>
</evidence>
<protein>
    <submittedName>
        <fullName evidence="1">DNA sulfur modification protein DndB</fullName>
    </submittedName>
</protein>
<reference evidence="1 2" key="1">
    <citation type="submission" date="2024-09" db="EMBL/GenBank/DDBJ databases">
        <title>The Natural Products Discovery Center: Release of the First 8490 Sequenced Strains for Exploring Actinobacteria Biosynthetic Diversity.</title>
        <authorList>
            <person name="Kalkreuter E."/>
            <person name="Kautsar S.A."/>
            <person name="Yang D."/>
            <person name="Bader C.D."/>
            <person name="Teijaro C.N."/>
            <person name="Fluegel L."/>
            <person name="Davis C.M."/>
            <person name="Simpson J.R."/>
            <person name="Lauterbach L."/>
            <person name="Steele A.D."/>
            <person name="Gui C."/>
            <person name="Meng S."/>
            <person name="Li G."/>
            <person name="Viehrig K."/>
            <person name="Ye F."/>
            <person name="Su P."/>
            <person name="Kiefer A.F."/>
            <person name="Nichols A."/>
            <person name="Cepeda A.J."/>
            <person name="Yan W."/>
            <person name="Fan B."/>
            <person name="Jiang Y."/>
            <person name="Adhikari A."/>
            <person name="Zheng C.-J."/>
            <person name="Schuster L."/>
            <person name="Cowan T.M."/>
            <person name="Smanski M.J."/>
            <person name="Chevrette M.G."/>
            <person name="De Carvalho L.P.S."/>
            <person name="Shen B."/>
        </authorList>
    </citation>
    <scope>NUCLEOTIDE SEQUENCE [LARGE SCALE GENOMIC DNA]</scope>
    <source>
        <strain evidence="1 2">NPDC058584</strain>
    </source>
</reference>
<evidence type="ECO:0000313" key="2">
    <source>
        <dbReference type="Proteomes" id="UP001598300"/>
    </source>
</evidence>
<dbReference type="InterPro" id="IPR017642">
    <property type="entry name" value="DNA_S_mod_DndB"/>
</dbReference>
<name>A0ABW6EBZ7_9ACTN</name>
<dbReference type="RefSeq" id="WP_079167607.1">
    <property type="nucleotide sequence ID" value="NZ_JBHVRE010000056.1"/>
</dbReference>
<dbReference type="Proteomes" id="UP001598300">
    <property type="component" value="Unassembled WGS sequence"/>
</dbReference>
<accession>A0ABW6EBZ7</accession>
<organism evidence="1 2">
    <name type="scientific">Streptomyces bacillaris</name>
    <dbReference type="NCBI Taxonomy" id="68179"/>
    <lineage>
        <taxon>Bacteria</taxon>
        <taxon>Bacillati</taxon>
        <taxon>Actinomycetota</taxon>
        <taxon>Actinomycetes</taxon>
        <taxon>Kitasatosporales</taxon>
        <taxon>Streptomycetaceae</taxon>
        <taxon>Streptomyces</taxon>
    </lineage>
</organism>
<comment type="caution">
    <text evidence="1">The sequence shown here is derived from an EMBL/GenBank/DDBJ whole genome shotgun (WGS) entry which is preliminary data.</text>
</comment>
<proteinExistence type="predicted"/>
<sequence>MTIAMPTATVEGIQLTVTAFRPDAVIGTIGLPTLLQLVPSPKAEEDKRALKYASGSVRRHAEVRALVQRMLKSTQKGRNVAAYASYIASGVSGGHGAAWSTPPITLWLDGRPGAVGDELVPGSGICRITVLPGSPVVAIDGETQVTAWHELYDAPERFGVTFEQLSRVRVPFELYFGLSVQDARQIFYDRNVEGVPVAKNLAMSMDQRDIGTQIAHRIAETVKIEHDGKVVPLTKLVQNRKRQLTKTDPEVVTLSALRVLVVTALHGRAGLNLSSSTVHDADLPDGVDIEQAERELVPLLSQLIAGLFPHFAARNAASAPAVLAGIGIAAHQATSWAATGTRLSPEELVRLIEPVRFEREARYWDGVAASANASGTLNFGGGAKDSGGRVADAILGPDTDHGRRIRGW</sequence>
<keyword evidence="2" id="KW-1185">Reference proteome</keyword>